<feature type="domain" description="Ig-like" evidence="8">
    <location>
        <begin position="205"/>
        <end position="285"/>
    </location>
</feature>
<keyword evidence="10" id="KW-1185">Reference proteome</keyword>
<sequence>MPNQMKLFILLCSAKAVFSKTEILSHKFGDNVVLKPDSRTNPPSSILWRLGQNKVADFDTDFGPDVTYYGDFNGRTTLDKTTGELTITGLRKTDEGVYSVEFNSKRLEKTYTLSVLKPVPKPAIIVSCNDNKTSCTLTCNGDTAGAEPVTYWWKVGERNWENISKLLTVSKNDSKLHQNDYKYTCKLKNGVSEEDSAPEGQLFDPKPVPKPTIIVSCNDNKISCTLTCNGDTAGAEPVTYWWKVGEGNWEGIGKLLTVAKSDSKLHQKGYKYTCKLNNSVSEKVSDPIGPLFDPKPVPKPTIIVSCNDNKISCTLTCDGDTAGAEPVTYWWKVGEGNWEGIGKLLTVAKIDSKLNQNGLKYTCKLKNGVSEKDSDLVGPLFDPKSSSTTWIVIIVPIVFFVLIGYLLWKKITDYPNDSVKEFLLKILHHLCVFCHCTGETNNSQTPRSTETVYCTVGDGLVDNCGAAGVPTLRSTDTGCSFVGAKDGEGLNPPTGNRLESQKKESDEEKTNAETPLTTKAKD</sequence>
<keyword evidence="4" id="KW-0325">Glycoprotein</keyword>
<evidence type="ECO:0000256" key="5">
    <source>
        <dbReference type="SAM" id="MobiDB-lite"/>
    </source>
</evidence>
<dbReference type="STRING" id="8010.ENSELUP00000003028"/>
<keyword evidence="2 7" id="KW-0732">Signal</keyword>
<evidence type="ECO:0000313" key="9">
    <source>
        <dbReference type="Ensembl" id="ENSELUP00000003028.3"/>
    </source>
</evidence>
<comment type="subcellular location">
    <subcellularLocation>
        <location evidence="1">Membrane</location>
    </subcellularLocation>
</comment>
<reference evidence="9" key="2">
    <citation type="submission" date="2020-02" db="EMBL/GenBank/DDBJ databases">
        <title>Esox lucius (northern pike) genome, fEsoLuc1, primary haplotype.</title>
        <authorList>
            <person name="Myers G."/>
            <person name="Karagic N."/>
            <person name="Meyer A."/>
            <person name="Pippel M."/>
            <person name="Reichard M."/>
            <person name="Winkler S."/>
            <person name="Tracey A."/>
            <person name="Sims Y."/>
            <person name="Howe K."/>
            <person name="Rhie A."/>
            <person name="Formenti G."/>
            <person name="Durbin R."/>
            <person name="Fedrigo O."/>
            <person name="Jarvis E.D."/>
        </authorList>
    </citation>
    <scope>NUCLEOTIDE SEQUENCE [LARGE SCALE GENOMIC DNA]</scope>
</reference>
<dbReference type="GO" id="GO:0016020">
    <property type="term" value="C:membrane"/>
    <property type="evidence" value="ECO:0007669"/>
    <property type="project" value="UniProtKB-SubCell"/>
</dbReference>
<evidence type="ECO:0000259" key="8">
    <source>
        <dbReference type="PROSITE" id="PS50835"/>
    </source>
</evidence>
<feature type="region of interest" description="Disordered" evidence="5">
    <location>
        <begin position="483"/>
        <end position="522"/>
    </location>
</feature>
<evidence type="ECO:0000256" key="3">
    <source>
        <dbReference type="ARBA" id="ARBA00023136"/>
    </source>
</evidence>
<name>A0A3P8XIN5_ESOLU</name>
<keyword evidence="6" id="KW-1133">Transmembrane helix</keyword>
<dbReference type="InterPro" id="IPR013783">
    <property type="entry name" value="Ig-like_fold"/>
</dbReference>
<dbReference type="AlphaFoldDB" id="A0A3P8XIN5"/>
<reference evidence="9" key="3">
    <citation type="submission" date="2025-08" db="UniProtKB">
        <authorList>
            <consortium name="Ensembl"/>
        </authorList>
    </citation>
    <scope>IDENTIFICATION</scope>
</reference>
<dbReference type="InterPro" id="IPR036179">
    <property type="entry name" value="Ig-like_dom_sf"/>
</dbReference>
<dbReference type="PANTHER" id="PTHR12080">
    <property type="entry name" value="SIGNALING LYMPHOCYTIC ACTIVATION MOLECULE"/>
    <property type="match status" value="1"/>
</dbReference>
<evidence type="ECO:0000256" key="1">
    <source>
        <dbReference type="ARBA" id="ARBA00004370"/>
    </source>
</evidence>
<organism evidence="9 10">
    <name type="scientific">Esox lucius</name>
    <name type="common">Northern pike</name>
    <dbReference type="NCBI Taxonomy" id="8010"/>
    <lineage>
        <taxon>Eukaryota</taxon>
        <taxon>Metazoa</taxon>
        <taxon>Chordata</taxon>
        <taxon>Craniata</taxon>
        <taxon>Vertebrata</taxon>
        <taxon>Euteleostomi</taxon>
        <taxon>Actinopterygii</taxon>
        <taxon>Neopterygii</taxon>
        <taxon>Teleostei</taxon>
        <taxon>Protacanthopterygii</taxon>
        <taxon>Esociformes</taxon>
        <taxon>Esocidae</taxon>
        <taxon>Esox</taxon>
    </lineage>
</organism>
<feature type="chain" id="PRO_5044241970" description="Ig-like domain-containing protein" evidence="7">
    <location>
        <begin position="20"/>
        <end position="522"/>
    </location>
</feature>
<protein>
    <recommendedName>
        <fullName evidence="8">Ig-like domain-containing protein</fullName>
    </recommendedName>
</protein>
<reference evidence="9" key="4">
    <citation type="submission" date="2025-09" db="UniProtKB">
        <authorList>
            <consortium name="Ensembl"/>
        </authorList>
    </citation>
    <scope>IDENTIFICATION</scope>
</reference>
<accession>A0A3P8XIN5</accession>
<dbReference type="PROSITE" id="PS50835">
    <property type="entry name" value="IG_LIKE"/>
    <property type="match status" value="2"/>
</dbReference>
<evidence type="ECO:0000256" key="7">
    <source>
        <dbReference type="SAM" id="SignalP"/>
    </source>
</evidence>
<dbReference type="Proteomes" id="UP000265140">
    <property type="component" value="Chromosome 22"/>
</dbReference>
<evidence type="ECO:0000256" key="2">
    <source>
        <dbReference type="ARBA" id="ARBA00022729"/>
    </source>
</evidence>
<dbReference type="SUPFAM" id="SSF48726">
    <property type="entry name" value="Immunoglobulin"/>
    <property type="match status" value="1"/>
</dbReference>
<feature type="compositionally biased region" description="Basic and acidic residues" evidence="5">
    <location>
        <begin position="499"/>
        <end position="511"/>
    </location>
</feature>
<reference evidence="10" key="1">
    <citation type="journal article" date="2014" name="PLoS ONE">
        <title>The genome and linkage map of the northern pike (Esox lucius): conserved synteny revealed between the salmonid sister group and the Neoteleostei.</title>
        <authorList>
            <person name="Rondeau E.B."/>
            <person name="Minkley D.R."/>
            <person name="Leong J.S."/>
            <person name="Messmer A.M."/>
            <person name="Jantzen J.R."/>
            <person name="von Schalburg K.R."/>
            <person name="Lemon C."/>
            <person name="Bird N.H."/>
            <person name="Koop B.F."/>
        </authorList>
    </citation>
    <scope>NUCLEOTIDE SEQUENCE</scope>
</reference>
<feature type="transmembrane region" description="Helical" evidence="6">
    <location>
        <begin position="389"/>
        <end position="408"/>
    </location>
</feature>
<keyword evidence="6" id="KW-0812">Transmembrane</keyword>
<dbReference type="Bgee" id="ENSELUG00000004230">
    <property type="expression patterns" value="Expressed in spleen and 15 other cell types or tissues"/>
</dbReference>
<dbReference type="Ensembl" id="ENSELUT00000014715.3">
    <property type="protein sequence ID" value="ENSELUP00000003028.3"/>
    <property type="gene ID" value="ENSELUG00000012127.3"/>
</dbReference>
<proteinExistence type="predicted"/>
<dbReference type="InterPro" id="IPR007110">
    <property type="entry name" value="Ig-like_dom"/>
</dbReference>
<keyword evidence="3 6" id="KW-0472">Membrane</keyword>
<dbReference type="GeneTree" id="ENSGT00610000086518"/>
<dbReference type="InterPro" id="IPR015631">
    <property type="entry name" value="CD2/SLAM_rcpt"/>
</dbReference>
<evidence type="ECO:0000256" key="6">
    <source>
        <dbReference type="SAM" id="Phobius"/>
    </source>
</evidence>
<feature type="domain" description="Ig-like" evidence="8">
    <location>
        <begin position="120"/>
        <end position="203"/>
    </location>
</feature>
<evidence type="ECO:0000313" key="10">
    <source>
        <dbReference type="Proteomes" id="UP000265140"/>
    </source>
</evidence>
<dbReference type="PANTHER" id="PTHR12080:SF48">
    <property type="entry name" value="IMMUNOGLOBULIN SUBTYPE DOMAIN-CONTAINING PROTEIN"/>
    <property type="match status" value="1"/>
</dbReference>
<feature type="compositionally biased region" description="Polar residues" evidence="5">
    <location>
        <begin position="512"/>
        <end position="522"/>
    </location>
</feature>
<dbReference type="Gene3D" id="2.60.40.10">
    <property type="entry name" value="Immunoglobulins"/>
    <property type="match status" value="4"/>
</dbReference>
<evidence type="ECO:0000256" key="4">
    <source>
        <dbReference type="ARBA" id="ARBA00023180"/>
    </source>
</evidence>
<feature type="signal peptide" evidence="7">
    <location>
        <begin position="1"/>
        <end position="19"/>
    </location>
</feature>